<feature type="region of interest" description="Disordered" evidence="1">
    <location>
        <begin position="1"/>
        <end position="81"/>
    </location>
</feature>
<reference evidence="2 3" key="1">
    <citation type="journal article" date="2017" name="BMC Genomics">
        <title>Comparative genomic and phylogenomic analyses of the Bifidobacteriaceae family.</title>
        <authorList>
            <person name="Lugli G.A."/>
            <person name="Milani C."/>
            <person name="Turroni F."/>
            <person name="Duranti S."/>
            <person name="Mancabelli L."/>
            <person name="Mangifesta M."/>
            <person name="Ferrario C."/>
            <person name="Modesto M."/>
            <person name="Mattarelli P."/>
            <person name="Jiri K."/>
            <person name="van Sinderen D."/>
            <person name="Ventura M."/>
        </authorList>
    </citation>
    <scope>NUCLEOTIDE SEQUENCE [LARGE SCALE GENOMIC DNA]</scope>
    <source>
        <strain evidence="2 3">DSM 24744</strain>
    </source>
</reference>
<evidence type="ECO:0000313" key="3">
    <source>
        <dbReference type="Proteomes" id="UP000216454"/>
    </source>
</evidence>
<gene>
    <name evidence="2" type="ORF">PSSU_1326</name>
</gene>
<dbReference type="Proteomes" id="UP000216454">
    <property type="component" value="Unassembled WGS sequence"/>
</dbReference>
<sequence length="260" mass="29463">MFHFPQCGHPRAIPRVAPPQPSIDRSRYPRPRVAEHGGYGPIPTPPNLRLRRSTEDSPKTEVTTPSIHPPNLHNRRTTYPSPKTEVWDLSQGLLTSIFGGTINRSPKTEDTEPLGDHQTSIIGDQRRIRRTRKLQPLPPYRLTSTIGERTNLSPNTEVRDPVPDHQTSIFGDTTNHSPNTEVTTPLSALQTSAIGEPQIRRRTRRLQPFYLTSKRPSSANHQPLAEDGRFRNYHFVQMVRSYGMIPATCGTRTLSSSWMR</sequence>
<evidence type="ECO:0000313" key="2">
    <source>
        <dbReference type="EMBL" id="OZG49502.1"/>
    </source>
</evidence>
<name>A0A261ERM0_9BIFI</name>
<keyword evidence="3" id="KW-1185">Reference proteome</keyword>
<feature type="region of interest" description="Disordered" evidence="1">
    <location>
        <begin position="100"/>
        <end position="125"/>
    </location>
</feature>
<evidence type="ECO:0000256" key="1">
    <source>
        <dbReference type="SAM" id="MobiDB-lite"/>
    </source>
</evidence>
<comment type="caution">
    <text evidence="2">The sequence shown here is derived from an EMBL/GenBank/DDBJ whole genome shotgun (WGS) entry which is preliminary data.</text>
</comment>
<accession>A0A261ERM0</accession>
<dbReference type="AlphaFoldDB" id="A0A261ERM0"/>
<feature type="region of interest" description="Disordered" evidence="1">
    <location>
        <begin position="141"/>
        <end position="163"/>
    </location>
</feature>
<feature type="compositionally biased region" description="Polar residues" evidence="1">
    <location>
        <begin position="142"/>
        <end position="156"/>
    </location>
</feature>
<dbReference type="EMBL" id="MWWQ01000014">
    <property type="protein sequence ID" value="OZG49502.1"/>
    <property type="molecule type" value="Genomic_DNA"/>
</dbReference>
<feature type="compositionally biased region" description="Basic and acidic residues" evidence="1">
    <location>
        <begin position="24"/>
        <end position="35"/>
    </location>
</feature>
<proteinExistence type="predicted"/>
<protein>
    <submittedName>
        <fullName evidence="2">Uncharacterized protein</fullName>
    </submittedName>
</protein>
<organism evidence="2 3">
    <name type="scientific">Pseudoscardovia suis</name>
    <dbReference type="NCBI Taxonomy" id="987063"/>
    <lineage>
        <taxon>Bacteria</taxon>
        <taxon>Bacillati</taxon>
        <taxon>Actinomycetota</taxon>
        <taxon>Actinomycetes</taxon>
        <taxon>Bifidobacteriales</taxon>
        <taxon>Bifidobacteriaceae</taxon>
        <taxon>Pseudoscardovia</taxon>
    </lineage>
</organism>